<comment type="similarity">
    <text evidence="1">Belongs to the short-chain dehydrogenases/reductases (SDR) family.</text>
</comment>
<proteinExistence type="inferred from homology"/>
<dbReference type="Pfam" id="PF00106">
    <property type="entry name" value="adh_short"/>
    <property type="match status" value="1"/>
</dbReference>
<keyword evidence="5" id="KW-1185">Reference proteome</keyword>
<name>A0ABS3J5S1_9HYPH</name>
<dbReference type="InterPro" id="IPR036291">
    <property type="entry name" value="NAD(P)-bd_dom_sf"/>
</dbReference>
<evidence type="ECO:0000256" key="1">
    <source>
        <dbReference type="ARBA" id="ARBA00006484"/>
    </source>
</evidence>
<dbReference type="Gene3D" id="3.40.50.720">
    <property type="entry name" value="NAD(P)-binding Rossmann-like Domain"/>
    <property type="match status" value="1"/>
</dbReference>
<dbReference type="PANTHER" id="PTHR44196:SF1">
    <property type="entry name" value="DEHYDROGENASE_REDUCTASE SDR FAMILY MEMBER 7B"/>
    <property type="match status" value="1"/>
</dbReference>
<dbReference type="PANTHER" id="PTHR44196">
    <property type="entry name" value="DEHYDROGENASE/REDUCTASE SDR FAMILY MEMBER 7B"/>
    <property type="match status" value="1"/>
</dbReference>
<keyword evidence="2" id="KW-0560">Oxidoreductase</keyword>
<dbReference type="EMBL" id="JAFMPY010000017">
    <property type="protein sequence ID" value="MBO0905012.1"/>
    <property type="molecule type" value="Genomic_DNA"/>
</dbReference>
<feature type="region of interest" description="Disordered" evidence="3">
    <location>
        <begin position="1"/>
        <end position="27"/>
    </location>
</feature>
<evidence type="ECO:0000256" key="3">
    <source>
        <dbReference type="SAM" id="MobiDB-lite"/>
    </source>
</evidence>
<sequence>MPRSSISCAGSTGASSRATSRRDDGVSARPVAMISGASRGIGLAVARRLSRDGWALSLGMRDAAMPQGVDPGQTHLFAYDALAASETAWVAEAMQRFGRIDAVIANAGVMIPKSVVEAEDEDLDAMFAVNVKAPRRMVKAAFEPLAAGGRGRVIILASLSGKRVKSAKSGLYAMTKFAAVALSHAIRQAGFDRGIRATAVCPGFVATDMARQITDLGETAMTDPDELAGIVAMLIGLSNTASVAEFAVNCQLEEQY</sequence>
<accession>A0ABS3J5S1</accession>
<dbReference type="PROSITE" id="PS00061">
    <property type="entry name" value="ADH_SHORT"/>
    <property type="match status" value="1"/>
</dbReference>
<dbReference type="PRINTS" id="PR00081">
    <property type="entry name" value="GDHRDH"/>
</dbReference>
<feature type="compositionally biased region" description="Low complexity" evidence="3">
    <location>
        <begin position="9"/>
        <end position="18"/>
    </location>
</feature>
<evidence type="ECO:0000313" key="4">
    <source>
        <dbReference type="EMBL" id="MBO0905012.1"/>
    </source>
</evidence>
<organism evidence="4 5">
    <name type="scientific">Jiella sonneratiae</name>
    <dbReference type="NCBI Taxonomy" id="2816856"/>
    <lineage>
        <taxon>Bacteria</taxon>
        <taxon>Pseudomonadati</taxon>
        <taxon>Pseudomonadota</taxon>
        <taxon>Alphaproteobacteria</taxon>
        <taxon>Hyphomicrobiales</taxon>
        <taxon>Aurantimonadaceae</taxon>
        <taxon>Jiella</taxon>
    </lineage>
</organism>
<evidence type="ECO:0000313" key="5">
    <source>
        <dbReference type="Proteomes" id="UP000664288"/>
    </source>
</evidence>
<gene>
    <name evidence="4" type="ORF">J1C47_15315</name>
</gene>
<comment type="caution">
    <text evidence="4">The sequence shown here is derived from an EMBL/GenBank/DDBJ whole genome shotgun (WGS) entry which is preliminary data.</text>
</comment>
<dbReference type="InterPro" id="IPR002347">
    <property type="entry name" value="SDR_fam"/>
</dbReference>
<dbReference type="InterPro" id="IPR020904">
    <property type="entry name" value="Sc_DH/Rdtase_CS"/>
</dbReference>
<dbReference type="Proteomes" id="UP000664288">
    <property type="component" value="Unassembled WGS sequence"/>
</dbReference>
<protein>
    <submittedName>
        <fullName evidence="4">SDR family NAD(P)-dependent oxidoreductase</fullName>
    </submittedName>
</protein>
<dbReference type="SUPFAM" id="SSF51735">
    <property type="entry name" value="NAD(P)-binding Rossmann-fold domains"/>
    <property type="match status" value="1"/>
</dbReference>
<evidence type="ECO:0000256" key="2">
    <source>
        <dbReference type="ARBA" id="ARBA00023002"/>
    </source>
</evidence>
<reference evidence="4 5" key="1">
    <citation type="submission" date="2021-03" db="EMBL/GenBank/DDBJ databases">
        <title>Whole genome sequence of Jiella sp. MQZ13P-4.</title>
        <authorList>
            <person name="Tuo L."/>
        </authorList>
    </citation>
    <scope>NUCLEOTIDE SEQUENCE [LARGE SCALE GENOMIC DNA]</scope>
    <source>
        <strain evidence="4 5">MQZ13P-4</strain>
    </source>
</reference>